<evidence type="ECO:0000313" key="4">
    <source>
        <dbReference type="Proteomes" id="UP000239203"/>
    </source>
</evidence>
<dbReference type="EMBL" id="PTIX01000011">
    <property type="protein sequence ID" value="PPK66141.1"/>
    <property type="molecule type" value="Genomic_DNA"/>
</dbReference>
<evidence type="ECO:0000313" key="3">
    <source>
        <dbReference type="EMBL" id="PPK66141.1"/>
    </source>
</evidence>
<name>A0A2S6GLW8_9PSEU</name>
<organism evidence="3 4">
    <name type="scientific">Actinokineospora auranticolor</name>
    <dbReference type="NCBI Taxonomy" id="155976"/>
    <lineage>
        <taxon>Bacteria</taxon>
        <taxon>Bacillati</taxon>
        <taxon>Actinomycetota</taxon>
        <taxon>Actinomycetes</taxon>
        <taxon>Pseudonocardiales</taxon>
        <taxon>Pseudonocardiaceae</taxon>
        <taxon>Actinokineospora</taxon>
    </lineage>
</organism>
<gene>
    <name evidence="3" type="ORF">CLV40_111105</name>
</gene>
<dbReference type="GO" id="GO:0030246">
    <property type="term" value="F:carbohydrate binding"/>
    <property type="evidence" value="ECO:0007669"/>
    <property type="project" value="UniProtKB-KW"/>
</dbReference>
<dbReference type="Gene3D" id="2.80.10.50">
    <property type="match status" value="2"/>
</dbReference>
<dbReference type="SUPFAM" id="SSF50370">
    <property type="entry name" value="Ricin B-like lectins"/>
    <property type="match status" value="1"/>
</dbReference>
<dbReference type="RefSeq" id="WP_104480623.1">
    <property type="nucleotide sequence ID" value="NZ_CP154825.1"/>
</dbReference>
<feature type="signal peptide" evidence="1">
    <location>
        <begin position="1"/>
        <end position="31"/>
    </location>
</feature>
<proteinExistence type="predicted"/>
<feature type="chain" id="PRO_5015640359" evidence="1">
    <location>
        <begin position="32"/>
        <end position="168"/>
    </location>
</feature>
<comment type="caution">
    <text evidence="3">The sequence shown here is derived from an EMBL/GenBank/DDBJ whole genome shotgun (WGS) entry which is preliminary data.</text>
</comment>
<dbReference type="SMART" id="SM00458">
    <property type="entry name" value="RICIN"/>
    <property type="match status" value="1"/>
</dbReference>
<dbReference type="OrthoDB" id="5381276at2"/>
<evidence type="ECO:0000256" key="1">
    <source>
        <dbReference type="SAM" id="SignalP"/>
    </source>
</evidence>
<dbReference type="InterPro" id="IPR035992">
    <property type="entry name" value="Ricin_B-like_lectins"/>
</dbReference>
<reference evidence="3 4" key="1">
    <citation type="submission" date="2018-02" db="EMBL/GenBank/DDBJ databases">
        <title>Genomic Encyclopedia of Archaeal and Bacterial Type Strains, Phase II (KMG-II): from individual species to whole genera.</title>
        <authorList>
            <person name="Goeker M."/>
        </authorList>
    </citation>
    <scope>NUCLEOTIDE SEQUENCE [LARGE SCALE GENOMIC DNA]</scope>
    <source>
        <strain evidence="3 4">YU 961-1</strain>
    </source>
</reference>
<feature type="domain" description="Ricin B lectin" evidence="2">
    <location>
        <begin position="32"/>
        <end position="167"/>
    </location>
</feature>
<dbReference type="InterPro" id="IPR000772">
    <property type="entry name" value="Ricin_B_lectin"/>
</dbReference>
<keyword evidence="4" id="KW-1185">Reference proteome</keyword>
<keyword evidence="3" id="KW-0430">Lectin</keyword>
<evidence type="ECO:0000259" key="2">
    <source>
        <dbReference type="SMART" id="SM00458"/>
    </source>
</evidence>
<accession>A0A2S6GLW8</accession>
<keyword evidence="1" id="KW-0732">Signal</keyword>
<dbReference type="AlphaFoldDB" id="A0A2S6GLW8"/>
<dbReference type="PROSITE" id="PS50231">
    <property type="entry name" value="RICIN_B_LECTIN"/>
    <property type="match status" value="1"/>
</dbReference>
<dbReference type="Proteomes" id="UP000239203">
    <property type="component" value="Unassembled WGS sequence"/>
</dbReference>
<sequence length="168" mass="17928">MRSLVKRLFATAAAAAVIPAAMVVSASTASADTPYRSISTPAGAMCLDIPRGTTDNHAPVQIYYCNGGTNQQWIYRPTSVPGYGQLVNVASGSCADVPRNDLADLAPVEQYVCGASSANQMWSFDPASGQLRALHSGKCLTISSYAYKSKTFQYSCGIAYSQRWQLNV</sequence>
<protein>
    <submittedName>
        <fullName evidence="3">Ricin-type beta-trefoil lectin protein</fullName>
    </submittedName>
</protein>
<dbReference type="CDD" id="cd00161">
    <property type="entry name" value="beta-trefoil_Ricin-like"/>
    <property type="match status" value="1"/>
</dbReference>
<dbReference type="Pfam" id="PF14200">
    <property type="entry name" value="RicinB_lectin_2"/>
    <property type="match status" value="1"/>
</dbReference>